<reference evidence="2" key="1">
    <citation type="journal article" date="2019" name="Int. J. Syst. Evol. Microbiol.">
        <title>The Global Catalogue of Microorganisms (GCM) 10K type strain sequencing project: providing services to taxonomists for standard genome sequencing and annotation.</title>
        <authorList>
            <consortium name="The Broad Institute Genomics Platform"/>
            <consortium name="The Broad Institute Genome Sequencing Center for Infectious Disease"/>
            <person name="Wu L."/>
            <person name="Ma J."/>
        </authorList>
    </citation>
    <scope>NUCLEOTIDE SEQUENCE [LARGE SCALE GENOMIC DNA]</scope>
    <source>
        <strain evidence="2">CGMCC 4.7192</strain>
    </source>
</reference>
<sequence>MIDSGIDPKAQGCMERGIFDYLNLIKVMSDKALDRVRQLVSIFIG</sequence>
<evidence type="ECO:0000313" key="1">
    <source>
        <dbReference type="EMBL" id="MFD2205692.1"/>
    </source>
</evidence>
<keyword evidence="2" id="KW-1185">Reference proteome</keyword>
<protein>
    <submittedName>
        <fullName evidence="1">Uncharacterized protein</fullName>
    </submittedName>
</protein>
<dbReference type="RefSeq" id="WP_380250550.1">
    <property type="nucleotide sequence ID" value="NZ_JBHUII010000004.1"/>
</dbReference>
<proteinExistence type="predicted"/>
<name>A0ABW5BHU2_9PROT</name>
<organism evidence="1 2">
    <name type="scientific">Kiloniella antarctica</name>
    <dbReference type="NCBI Taxonomy" id="1550907"/>
    <lineage>
        <taxon>Bacteria</taxon>
        <taxon>Pseudomonadati</taxon>
        <taxon>Pseudomonadota</taxon>
        <taxon>Alphaproteobacteria</taxon>
        <taxon>Rhodospirillales</taxon>
        <taxon>Kiloniellaceae</taxon>
        <taxon>Kiloniella</taxon>
    </lineage>
</organism>
<dbReference type="Proteomes" id="UP001597294">
    <property type="component" value="Unassembled WGS sequence"/>
</dbReference>
<gene>
    <name evidence="1" type="ORF">ACFSKO_08725</name>
</gene>
<evidence type="ECO:0000313" key="2">
    <source>
        <dbReference type="Proteomes" id="UP001597294"/>
    </source>
</evidence>
<accession>A0ABW5BHU2</accession>
<dbReference type="EMBL" id="JBHUII010000004">
    <property type="protein sequence ID" value="MFD2205692.1"/>
    <property type="molecule type" value="Genomic_DNA"/>
</dbReference>
<comment type="caution">
    <text evidence="1">The sequence shown here is derived from an EMBL/GenBank/DDBJ whole genome shotgun (WGS) entry which is preliminary data.</text>
</comment>